<protein>
    <recommendedName>
        <fullName evidence="1">Poly [ADP-ribose] polymerase</fullName>
        <shortName evidence="1">PARP</shortName>
        <ecNumber evidence="1">2.4.2.-</ecNumber>
    </recommendedName>
</protein>
<dbReference type="PANTHER" id="PTHR45740:SF2">
    <property type="entry name" value="POLY [ADP-RIBOSE] POLYMERASE"/>
    <property type="match status" value="1"/>
</dbReference>
<dbReference type="GeneID" id="108561053"/>
<evidence type="ECO:0000259" key="2">
    <source>
        <dbReference type="PROSITE" id="PS51059"/>
    </source>
</evidence>
<dbReference type="InterPro" id="IPR051712">
    <property type="entry name" value="ARTD-AVP"/>
</dbReference>
<dbReference type="Proteomes" id="UP000695000">
    <property type="component" value="Unplaced"/>
</dbReference>
<gene>
    <name evidence="4" type="primary">LOC108561053</name>
</gene>
<dbReference type="PANTHER" id="PTHR45740">
    <property type="entry name" value="POLY [ADP-RIBOSE] POLYMERASE"/>
    <property type="match status" value="1"/>
</dbReference>
<dbReference type="EC" id="2.4.2.-" evidence="1"/>
<evidence type="ECO:0000313" key="4">
    <source>
        <dbReference type="RefSeq" id="XP_017774311.1"/>
    </source>
</evidence>
<accession>A0ABM1MIB1</accession>
<keyword evidence="1" id="KW-0808">Transferase</keyword>
<reference evidence="4" key="1">
    <citation type="submission" date="2025-08" db="UniProtKB">
        <authorList>
            <consortium name="RefSeq"/>
        </authorList>
    </citation>
    <scope>IDENTIFICATION</scope>
    <source>
        <tissue evidence="4">Whole Larva</tissue>
    </source>
</reference>
<sequence>MEVERNNDIIEYLQQNFGYKIPKFCETTNKVYTLSKLDESGSEYKSIAKTAYVYGGTIGEISIISIEKVFNPYTLALYNLKKSETNGDVLEYELWHGTTESSLDNILKKNFDYRLVKQHLFGKGISFSKYFSYAFHYSVSNNPQIDEEYCILLCNVFIGKTEIGYKGTNYPNPGYNTTIKSNGDVFVKYDDDTFYPTYKIRYTIKEKS</sequence>
<keyword evidence="1" id="KW-0520">NAD</keyword>
<proteinExistence type="predicted"/>
<evidence type="ECO:0000256" key="1">
    <source>
        <dbReference type="RuleBase" id="RU362114"/>
    </source>
</evidence>
<dbReference type="RefSeq" id="XP_017774311.1">
    <property type="nucleotide sequence ID" value="XM_017918822.1"/>
</dbReference>
<keyword evidence="3" id="KW-1185">Reference proteome</keyword>
<dbReference type="Pfam" id="PF00644">
    <property type="entry name" value="PARP"/>
    <property type="match status" value="1"/>
</dbReference>
<name>A0ABM1MIB1_NICVS</name>
<dbReference type="PROSITE" id="PS51059">
    <property type="entry name" value="PARP_CATALYTIC"/>
    <property type="match status" value="1"/>
</dbReference>
<dbReference type="InterPro" id="IPR012317">
    <property type="entry name" value="Poly(ADP-ribose)pol_cat_dom"/>
</dbReference>
<keyword evidence="1" id="KW-0328">Glycosyltransferase</keyword>
<feature type="domain" description="PARP catalytic" evidence="2">
    <location>
        <begin position="26"/>
        <end position="208"/>
    </location>
</feature>
<evidence type="ECO:0000313" key="3">
    <source>
        <dbReference type="Proteomes" id="UP000695000"/>
    </source>
</evidence>
<organism evidence="3 4">
    <name type="scientific">Nicrophorus vespilloides</name>
    <name type="common">Boreal carrion beetle</name>
    <dbReference type="NCBI Taxonomy" id="110193"/>
    <lineage>
        <taxon>Eukaryota</taxon>
        <taxon>Metazoa</taxon>
        <taxon>Ecdysozoa</taxon>
        <taxon>Arthropoda</taxon>
        <taxon>Hexapoda</taxon>
        <taxon>Insecta</taxon>
        <taxon>Pterygota</taxon>
        <taxon>Neoptera</taxon>
        <taxon>Endopterygota</taxon>
        <taxon>Coleoptera</taxon>
        <taxon>Polyphaga</taxon>
        <taxon>Staphyliniformia</taxon>
        <taxon>Silphidae</taxon>
        <taxon>Nicrophorinae</taxon>
        <taxon>Nicrophorus</taxon>
    </lineage>
</organism>
<dbReference type="Gene3D" id="3.90.228.10">
    <property type="match status" value="1"/>
</dbReference>
<dbReference type="SUPFAM" id="SSF56399">
    <property type="entry name" value="ADP-ribosylation"/>
    <property type="match status" value="1"/>
</dbReference>